<accession>A0A147KCW5</accession>
<feature type="domain" description="UspA" evidence="2">
    <location>
        <begin position="13"/>
        <end position="139"/>
    </location>
</feature>
<comment type="similarity">
    <text evidence="1">Belongs to the universal stress protein A family.</text>
</comment>
<reference evidence="4" key="1">
    <citation type="journal article" date="2017" name="Acta Aliment.">
        <title>Plant polysaccharide degrading enzyme system of Thermpbifida cellulosilytica TB100 revealed by de novo genome project data.</title>
        <authorList>
            <person name="Toth A."/>
            <person name="Baka E."/>
            <person name="Luzics S."/>
            <person name="Bata-Vidacs I."/>
            <person name="Nagy I."/>
            <person name="Balint B."/>
            <person name="Herceg R."/>
            <person name="Olasz F."/>
            <person name="Wilk T."/>
            <person name="Nagy T."/>
            <person name="Kriszt B."/>
            <person name="Nagy I."/>
            <person name="Kukolya J."/>
        </authorList>
    </citation>
    <scope>NUCLEOTIDE SEQUENCE [LARGE SCALE GENOMIC DNA]</scope>
    <source>
        <strain evidence="4">TB100</strain>
    </source>
</reference>
<proteinExistence type="inferred from homology"/>
<gene>
    <name evidence="3" type="ORF">AC529_19245</name>
</gene>
<evidence type="ECO:0000256" key="1">
    <source>
        <dbReference type="ARBA" id="ARBA00008791"/>
    </source>
</evidence>
<dbReference type="Proteomes" id="UP000074382">
    <property type="component" value="Unassembled WGS sequence"/>
</dbReference>
<name>A0A147KCW5_THECS</name>
<dbReference type="PATRIC" id="fig|665004.4.peg.4055"/>
<dbReference type="InterPro" id="IPR006015">
    <property type="entry name" value="Universal_stress_UspA"/>
</dbReference>
<evidence type="ECO:0000259" key="2">
    <source>
        <dbReference type="Pfam" id="PF00582"/>
    </source>
</evidence>
<evidence type="ECO:0000313" key="3">
    <source>
        <dbReference type="EMBL" id="KUP95132.1"/>
    </source>
</evidence>
<feature type="domain" description="UspA" evidence="2">
    <location>
        <begin position="152"/>
        <end position="291"/>
    </location>
</feature>
<protein>
    <recommendedName>
        <fullName evidence="2">UspA domain-containing protein</fullName>
    </recommendedName>
</protein>
<sequence length="302" mass="32107">MAERSEEYTRFGVVVGVDGSAESWNALDWAARAAVERGTGLRIVYAVVDPFGAAAEEVRQQVDALLERARERVRDAFPELAVRTAAFEGGAVSTLSILSETAELLVVGTRGHSALATLLLGSTSVGVSARAFCPVVVLPPGADTTRSHGSQVVVGVDGSEVSDEALRFALREAARMDGSLTVVHGWQLPAPLDPMALAAAGYTMNFGVFEKRTRDYIDGLVERARSEVGVDVPIGVRVVYEHPVQALLDAGRHADLVVVGSHGRGSVAGLFLGSVSQSVLHRSSTPVAVVRHRWDTEEDWLG</sequence>
<dbReference type="Gene3D" id="3.40.50.620">
    <property type="entry name" value="HUPs"/>
    <property type="match status" value="2"/>
</dbReference>
<dbReference type="InterPro" id="IPR014729">
    <property type="entry name" value="Rossmann-like_a/b/a_fold"/>
</dbReference>
<comment type="caution">
    <text evidence="3">The sequence shown here is derived from an EMBL/GenBank/DDBJ whole genome shotgun (WGS) entry which is preliminary data.</text>
</comment>
<dbReference type="AlphaFoldDB" id="A0A147KCW5"/>
<organism evidence="3 4">
    <name type="scientific">Thermobifida cellulosilytica TB100</name>
    <dbReference type="NCBI Taxonomy" id="665004"/>
    <lineage>
        <taxon>Bacteria</taxon>
        <taxon>Bacillati</taxon>
        <taxon>Actinomycetota</taxon>
        <taxon>Actinomycetes</taxon>
        <taxon>Streptosporangiales</taxon>
        <taxon>Nocardiopsidaceae</taxon>
        <taxon>Thermobifida</taxon>
    </lineage>
</organism>
<dbReference type="Pfam" id="PF00582">
    <property type="entry name" value="Usp"/>
    <property type="match status" value="2"/>
</dbReference>
<dbReference type="PRINTS" id="PR01438">
    <property type="entry name" value="UNVRSLSTRESS"/>
</dbReference>
<dbReference type="InterPro" id="IPR006016">
    <property type="entry name" value="UspA"/>
</dbReference>
<dbReference type="SUPFAM" id="SSF52402">
    <property type="entry name" value="Adenine nucleotide alpha hydrolases-like"/>
    <property type="match status" value="2"/>
</dbReference>
<evidence type="ECO:0000313" key="4">
    <source>
        <dbReference type="Proteomes" id="UP000074382"/>
    </source>
</evidence>
<dbReference type="RefSeq" id="WP_068758616.1">
    <property type="nucleotide sequence ID" value="NZ_KQ950188.1"/>
</dbReference>
<dbReference type="PANTHER" id="PTHR31964:SF113">
    <property type="entry name" value="USPA DOMAIN-CONTAINING PROTEIN"/>
    <property type="match status" value="1"/>
</dbReference>
<dbReference type="OrthoDB" id="3424785at2"/>
<dbReference type="PANTHER" id="PTHR31964">
    <property type="entry name" value="ADENINE NUCLEOTIDE ALPHA HYDROLASES-LIKE SUPERFAMILY PROTEIN"/>
    <property type="match status" value="1"/>
</dbReference>
<keyword evidence="4" id="KW-1185">Reference proteome</keyword>
<dbReference type="EMBL" id="LGEM01000156">
    <property type="protein sequence ID" value="KUP95132.1"/>
    <property type="molecule type" value="Genomic_DNA"/>
</dbReference>